<organism evidence="2 3">
    <name type="scientific">Methylocystis bryophila</name>
    <dbReference type="NCBI Taxonomy" id="655015"/>
    <lineage>
        <taxon>Bacteria</taxon>
        <taxon>Pseudomonadati</taxon>
        <taxon>Pseudomonadota</taxon>
        <taxon>Alphaproteobacteria</taxon>
        <taxon>Hyphomicrobiales</taxon>
        <taxon>Methylocystaceae</taxon>
        <taxon>Methylocystis</taxon>
    </lineage>
</organism>
<dbReference type="PANTHER" id="PTHR35038">
    <property type="entry name" value="DISSIMILATORY SULFITE REDUCTASE SIRA"/>
    <property type="match status" value="1"/>
</dbReference>
<evidence type="ECO:0000313" key="3">
    <source>
        <dbReference type="Proteomes" id="UP000193978"/>
    </source>
</evidence>
<dbReference type="InterPro" id="IPR036280">
    <property type="entry name" value="Multihaem_cyt_sf"/>
</dbReference>
<dbReference type="GO" id="GO:0016491">
    <property type="term" value="F:oxidoreductase activity"/>
    <property type="evidence" value="ECO:0007669"/>
    <property type="project" value="TreeGrafter"/>
</dbReference>
<accession>A0A1W6MZY8</accession>
<gene>
    <name evidence="2" type="ORF">B1812_20770</name>
</gene>
<protein>
    <submittedName>
        <fullName evidence="2">Uncharacterized protein</fullName>
    </submittedName>
</protein>
<name>A0A1W6MZY8_9HYPH</name>
<dbReference type="PANTHER" id="PTHR35038:SF6">
    <property type="entry name" value="SURFACE LOCALIZED DECAHEME CYTOCHROME C LIPOPROTEIN"/>
    <property type="match status" value="1"/>
</dbReference>
<dbReference type="Gene3D" id="3.90.10.10">
    <property type="entry name" value="Cytochrome C3"/>
    <property type="match status" value="10"/>
</dbReference>
<dbReference type="STRING" id="655015.B1812_20770"/>
<evidence type="ECO:0000256" key="1">
    <source>
        <dbReference type="ARBA" id="ARBA00022729"/>
    </source>
</evidence>
<sequence>MGAAFTHQSQDTNCVSCHNGTTAVGLTTPPHIPTGTIQCSGCHNNAPGTLLTSFTTAPGYPQAMGAAGHAVVASMRCDSCHSGAYTNQGLTGAYGTASFPGHVATNGQDCAACHKSAATSFTSWAGAGFVHTAANTNCVSCHNGTTATGLATPPHIPTGTIQCSGCHNNAPGTQITSFATAPGYPQAMGAAGHAVAASMRCDSCHSGAYTNQGLTGAYGTASFAGHVATNGQDCAVCHKSAATSFTSWAGAGFVHTAANTNCVSCHNGTTATGLATPPHIPTGTIQCSGCHNNAPGTLLTSFTTAPGYPQAMGAAGHAVVASMRCDSCHSGAYTNQGLTGAYGTASFPGHVATNGQDCAVCHKSAATSFTSWAGAGFVHTAANTNCVSCHNGTTATGLATPPHIPTGTIQCSGCHNNAPGTLLTSFITAPGYPQAMGVAGHAVVASMRCDSCHSGAYTNQGLTGALGTASFAGHVATNGQDCAVCHKSAATSFTSWAGAGFVHTAANTNCVSCHNGTTATGLVTPPHIPTGTIQCSGCHNNAPGTLLTSFITAPGYPQAMGVAGHAVVASMRCDSCHSGAYTNQGLTGAYGTASFPGHVATNGQDCAVCHKSAATSFTSWAGAGFVHTAANTNCVSCHNGTTATGLATPPHIPTGTIQCSGCHNNAPGTLLTSFITAPGYPQAMGAAGHAVVASMRCDSCHSGAYTNQGLTGAYGTASFPGHVATNGQDCAVCHKSAATSFTSWAGAGFVHTAANTNCVSCHNGTTATGLATPPHIPTGTIQCSGCHSNAPGTLLTSFITAPGYPQAMGAAGHAVVASMRCDSCHSGAYTNQGLTGAYGTASFPGHVATNGQDCSVCHKSAATSFTSWAGAGFVHTAANTNCVSCHNGTTATGLATPPHIPTGTIQCSGCHNNAPGTLLTSFITAPGYPQAMGAAGHAVAASMRCDSCHSGAYTNQGLTGAYGTASFPGHVATNGQDCAVCHKSAATSFTSWAGAGFVHTAANTNCVSCHNGTTATGLATPPHIPTGTIQCSGCHSNAPGTLLTSFTTAPGYPQAMGAAGHAVVASMRCDSCHSGAYTNQGLTGAYGTASFPGHVATNGQDCAVCHKSAATSFTSWSGAGFVHTAANTNCVSCHNGTTATGLATPPHIPTGTIQCSGCHNNAPGTLLTSFTTAPGYPQAMGAAGHAVVASMRCDSCHSGAYTNQGLTGAYGTASFPGHVATNGQDCAVCHKSAATSFTSWAGAGFVHTAANTNCVSCHNGTTATGLATPPHIPTGTIQCSGCHSNAPGTLLTSFTTAPGYPQAMGAAGHAVVASMRCDSCHSGAYTNQGLTGAYGTASFAGHVATNGQDCSVCHKSAATSFTSWPGRASCTRRPTPIA</sequence>
<keyword evidence="3" id="KW-1185">Reference proteome</keyword>
<evidence type="ECO:0000313" key="2">
    <source>
        <dbReference type="EMBL" id="ARN83109.1"/>
    </source>
</evidence>
<dbReference type="KEGG" id="mbry:B1812_20770"/>
<dbReference type="SUPFAM" id="SSF48695">
    <property type="entry name" value="Multiheme cytochromes"/>
    <property type="match status" value="7"/>
</dbReference>
<keyword evidence="1" id="KW-0732">Signal</keyword>
<reference evidence="2 3" key="1">
    <citation type="submission" date="2017-02" db="EMBL/GenBank/DDBJ databases">
        <authorList>
            <person name="Peterson S.W."/>
        </authorList>
    </citation>
    <scope>NUCLEOTIDE SEQUENCE [LARGE SCALE GENOMIC DNA]</scope>
    <source>
        <strain evidence="2 3">S285</strain>
    </source>
</reference>
<dbReference type="EMBL" id="CP019948">
    <property type="protein sequence ID" value="ARN83109.1"/>
    <property type="molecule type" value="Genomic_DNA"/>
</dbReference>
<dbReference type="Proteomes" id="UP000193978">
    <property type="component" value="Chromosome"/>
</dbReference>
<proteinExistence type="predicted"/>
<dbReference type="InterPro" id="IPR051829">
    <property type="entry name" value="Multiheme_Cytochr_ET"/>
</dbReference>